<accession>A0ABW4JRY8</accession>
<evidence type="ECO:0000256" key="1">
    <source>
        <dbReference type="SAM" id="SignalP"/>
    </source>
</evidence>
<keyword evidence="3" id="KW-1185">Reference proteome</keyword>
<name>A0ABW4JRY8_9HYPH</name>
<feature type="chain" id="PRO_5046912363" description="Beta/gamma crystallin" evidence="1">
    <location>
        <begin position="34"/>
        <end position="169"/>
    </location>
</feature>
<dbReference type="RefSeq" id="WP_149891910.1">
    <property type="nucleotide sequence ID" value="NZ_JBHUFA010000001.1"/>
</dbReference>
<sequence length="169" mass="19354">MRHPVSIHARSFGLQRPLLVLAALAAMTTGALAETILVPDYFLISRDREGNFVGSHKIFDEQGPDMREVRYCGRTYWVRPVTVAWTEVEVDNANKVRVEFNKGLGWRPICDEPEKQVTLRDLGIDENARTVLRTDGRYLDSVNRFAAIRDSFQLSKTGNDRQKTTYHDE</sequence>
<proteinExistence type="predicted"/>
<evidence type="ECO:0000313" key="3">
    <source>
        <dbReference type="Proteomes" id="UP001597327"/>
    </source>
</evidence>
<reference evidence="3" key="1">
    <citation type="journal article" date="2019" name="Int. J. Syst. Evol. Microbiol.">
        <title>The Global Catalogue of Microorganisms (GCM) 10K type strain sequencing project: providing services to taxonomists for standard genome sequencing and annotation.</title>
        <authorList>
            <consortium name="The Broad Institute Genomics Platform"/>
            <consortium name="The Broad Institute Genome Sequencing Center for Infectious Disease"/>
            <person name="Wu L."/>
            <person name="Ma J."/>
        </authorList>
    </citation>
    <scope>NUCLEOTIDE SEQUENCE [LARGE SCALE GENOMIC DNA]</scope>
    <source>
        <strain evidence="3">JCM 3369</strain>
    </source>
</reference>
<comment type="caution">
    <text evidence="2">The sequence shown here is derived from an EMBL/GenBank/DDBJ whole genome shotgun (WGS) entry which is preliminary data.</text>
</comment>
<evidence type="ECO:0000313" key="2">
    <source>
        <dbReference type="EMBL" id="MFD1694213.1"/>
    </source>
</evidence>
<keyword evidence="1" id="KW-0732">Signal</keyword>
<dbReference type="EMBL" id="JBHUFA010000001">
    <property type="protein sequence ID" value="MFD1694213.1"/>
    <property type="molecule type" value="Genomic_DNA"/>
</dbReference>
<dbReference type="Proteomes" id="UP001597327">
    <property type="component" value="Unassembled WGS sequence"/>
</dbReference>
<gene>
    <name evidence="2" type="ORF">ACFSC7_01705</name>
</gene>
<evidence type="ECO:0008006" key="4">
    <source>
        <dbReference type="Google" id="ProtNLM"/>
    </source>
</evidence>
<organism evidence="2 3">
    <name type="scientific">Roseibium aestuarii</name>
    <dbReference type="NCBI Taxonomy" id="2600299"/>
    <lineage>
        <taxon>Bacteria</taxon>
        <taxon>Pseudomonadati</taxon>
        <taxon>Pseudomonadota</taxon>
        <taxon>Alphaproteobacteria</taxon>
        <taxon>Hyphomicrobiales</taxon>
        <taxon>Stappiaceae</taxon>
        <taxon>Roseibium</taxon>
    </lineage>
</organism>
<feature type="signal peptide" evidence="1">
    <location>
        <begin position="1"/>
        <end position="33"/>
    </location>
</feature>
<protein>
    <recommendedName>
        <fullName evidence="4">Beta/gamma crystallin</fullName>
    </recommendedName>
</protein>